<gene>
    <name evidence="1" type="ORF">GCM10010319_21020</name>
</gene>
<reference evidence="2" key="1">
    <citation type="journal article" date="2019" name="Int. J. Syst. Evol. Microbiol.">
        <title>The Global Catalogue of Microorganisms (GCM) 10K type strain sequencing project: providing services to taxonomists for standard genome sequencing and annotation.</title>
        <authorList>
            <consortium name="The Broad Institute Genomics Platform"/>
            <consortium name="The Broad Institute Genome Sequencing Center for Infectious Disease"/>
            <person name="Wu L."/>
            <person name="Ma J."/>
        </authorList>
    </citation>
    <scope>NUCLEOTIDE SEQUENCE [LARGE SCALE GENOMIC DNA]</scope>
    <source>
        <strain evidence="2">JCM 4565</strain>
    </source>
</reference>
<dbReference type="NCBIfam" id="NF002614">
    <property type="entry name" value="PRK02265.1"/>
    <property type="match status" value="1"/>
</dbReference>
<keyword evidence="2" id="KW-1185">Reference proteome</keyword>
<proteinExistence type="predicted"/>
<evidence type="ECO:0000313" key="1">
    <source>
        <dbReference type="EMBL" id="GAA0344649.1"/>
    </source>
</evidence>
<dbReference type="SUPFAM" id="SSF160104">
    <property type="entry name" value="Acetoacetate decarboxylase-like"/>
    <property type="match status" value="1"/>
</dbReference>
<dbReference type="InterPro" id="IPR023375">
    <property type="entry name" value="ADC_dom_sf"/>
</dbReference>
<dbReference type="EMBL" id="BAAABW010000013">
    <property type="protein sequence ID" value="GAA0344649.1"/>
    <property type="molecule type" value="Genomic_DNA"/>
</dbReference>
<organism evidence="1 2">
    <name type="scientific">Streptomyces blastmyceticus</name>
    <dbReference type="NCBI Taxonomy" id="68180"/>
    <lineage>
        <taxon>Bacteria</taxon>
        <taxon>Bacillati</taxon>
        <taxon>Actinomycetota</taxon>
        <taxon>Actinomycetes</taxon>
        <taxon>Kitasatosporales</taxon>
        <taxon>Streptomycetaceae</taxon>
        <taxon>Streptomyces</taxon>
    </lineage>
</organism>
<accession>A0ABP3GFZ8</accession>
<name>A0ABP3GFZ8_9ACTN</name>
<sequence length="246" mass="26476">MTPDELMSRSATPLSSPAWPPGPFVSYGVDSLDIVYRSDPEALRRLVPEPLAVAEPLVRFSVTRMPDTTGLGDHAAAGQAVAVELGGERGYYLESMYLDSFPALALGRETAGFPKKPGCPRLYHDSDTLVGTLDYGSLRIAVATMGYKHAPLDLDAAEAEVRTPTFMVKMDRGHDGTLTGCRLVRLPVQDVTVTGAWSGPARLQLSAHAMAPIADLPVREVVAARHLAFTGMRYGKAEVAHDYLTP</sequence>
<comment type="caution">
    <text evidence="1">The sequence shown here is derived from an EMBL/GenBank/DDBJ whole genome shotgun (WGS) entry which is preliminary data.</text>
</comment>
<protein>
    <submittedName>
        <fullName evidence="1">Acetoacetate decarboxylase</fullName>
    </submittedName>
</protein>
<dbReference type="RefSeq" id="WP_344117492.1">
    <property type="nucleotide sequence ID" value="NZ_BAAABW010000013.1"/>
</dbReference>
<dbReference type="Gene3D" id="2.40.400.10">
    <property type="entry name" value="Acetoacetate decarboxylase-like"/>
    <property type="match status" value="1"/>
</dbReference>
<dbReference type="InterPro" id="IPR010451">
    <property type="entry name" value="Acetoacetate_decarboxylase"/>
</dbReference>
<dbReference type="Pfam" id="PF06314">
    <property type="entry name" value="ADC"/>
    <property type="match status" value="1"/>
</dbReference>
<dbReference type="Proteomes" id="UP001500063">
    <property type="component" value="Unassembled WGS sequence"/>
</dbReference>
<evidence type="ECO:0000313" key="2">
    <source>
        <dbReference type="Proteomes" id="UP001500063"/>
    </source>
</evidence>